<sequence>MIIYLIIAGSAAVAALVFVIYRSRKVKGQIRKLVDQRFERIRPLYTKLEHAEIISPDDVLPFAKNVMTREATFQLLYDFQKLELFPREYLTIVKSAESNLANWLEFPTELAACPDELEHIKRVSIDFDGQRNFVHYEVFKYKVNAPHWAAKEGWMLGVVGPYFDHSKPYDFPHATFSRTGSTVDKVSADEEATWVHENILNVEG</sequence>
<comment type="caution">
    <text evidence="2">The sequence shown here is derived from an EMBL/GenBank/DDBJ whole genome shotgun (WGS) entry which is preliminary data.</text>
</comment>
<name>A0ABT6RCP3_9BACT</name>
<keyword evidence="1" id="KW-0812">Transmembrane</keyword>
<evidence type="ECO:0000313" key="2">
    <source>
        <dbReference type="EMBL" id="MDI3320333.1"/>
    </source>
</evidence>
<evidence type="ECO:0000313" key="3">
    <source>
        <dbReference type="Proteomes" id="UP001226434"/>
    </source>
</evidence>
<accession>A0ABT6RCP3</accession>
<keyword evidence="1" id="KW-0472">Membrane</keyword>
<organism evidence="2 3">
    <name type="scientific">Pinibacter soli</name>
    <dbReference type="NCBI Taxonomy" id="3044211"/>
    <lineage>
        <taxon>Bacteria</taxon>
        <taxon>Pseudomonadati</taxon>
        <taxon>Bacteroidota</taxon>
        <taxon>Chitinophagia</taxon>
        <taxon>Chitinophagales</taxon>
        <taxon>Chitinophagaceae</taxon>
        <taxon>Pinibacter</taxon>
    </lineage>
</organism>
<keyword evidence="3" id="KW-1185">Reference proteome</keyword>
<evidence type="ECO:0000256" key="1">
    <source>
        <dbReference type="SAM" id="Phobius"/>
    </source>
</evidence>
<feature type="transmembrane region" description="Helical" evidence="1">
    <location>
        <begin position="6"/>
        <end position="23"/>
    </location>
</feature>
<proteinExistence type="predicted"/>
<protein>
    <submittedName>
        <fullName evidence="2">Uncharacterized protein</fullName>
    </submittedName>
</protein>
<dbReference type="EMBL" id="JASBRG010000007">
    <property type="protein sequence ID" value="MDI3320333.1"/>
    <property type="molecule type" value="Genomic_DNA"/>
</dbReference>
<reference evidence="2 3" key="1">
    <citation type="submission" date="2023-05" db="EMBL/GenBank/DDBJ databases">
        <title>Genome sequence of Pinibacter sp. MAH-24.</title>
        <authorList>
            <person name="Huq M.A."/>
        </authorList>
    </citation>
    <scope>NUCLEOTIDE SEQUENCE [LARGE SCALE GENOMIC DNA]</scope>
    <source>
        <strain evidence="2 3">MAH-24</strain>
    </source>
</reference>
<keyword evidence="1" id="KW-1133">Transmembrane helix</keyword>
<dbReference type="RefSeq" id="WP_282334430.1">
    <property type="nucleotide sequence ID" value="NZ_JASBRG010000007.1"/>
</dbReference>
<dbReference type="Proteomes" id="UP001226434">
    <property type="component" value="Unassembled WGS sequence"/>
</dbReference>
<gene>
    <name evidence="2" type="ORF">QJ048_11145</name>
</gene>